<evidence type="ECO:0000256" key="1">
    <source>
        <dbReference type="SAM" id="MobiDB-lite"/>
    </source>
</evidence>
<sequence>MSEEVANNTAAKDAQSSYESEELSSPDLSEAELVSLSSDGVILDNEPEIGSSAHLPKAKTVHPEFAFEDANVEIETTDLVFWVHEFQLKKFAKIGKLIQEARQAGSVSDSSGRVKIVCNGASVDFYHAFRVLYSPAILGVPEFEVDILISALRIASTYNYADLRNFAIEELEKCSLPSIDQIRLSDEFFLPNWEQPAFVDLCYRAEPITISEAQSLGIERFTEISRIREAQQRQRFMELFDQVAQPHPLLAQMQGPDKATALRRDAEFSCRYTALPQCNCKIQKDESGARFMALCQLHKIAPVILKESHTLFEQRNEFLNRLASLNKAITTEKLEVVDGMKIASVERELSKAPWIRRAGGKSNAAL</sequence>
<feature type="non-terminal residue" evidence="2">
    <location>
        <position position="366"/>
    </location>
</feature>
<reference evidence="2" key="1">
    <citation type="submission" date="2021-01" db="EMBL/GenBank/DDBJ databases">
        <authorList>
            <person name="Kaushik A."/>
        </authorList>
    </citation>
    <scope>NUCLEOTIDE SEQUENCE</scope>
    <source>
        <strain evidence="2">Type strain: AG8-Rh-89/</strain>
    </source>
</reference>
<dbReference type="EMBL" id="CAJMWZ010004143">
    <property type="protein sequence ID" value="CAE6485402.1"/>
    <property type="molecule type" value="Genomic_DNA"/>
</dbReference>
<protein>
    <recommendedName>
        <fullName evidence="4">BTB domain-containing protein</fullName>
    </recommendedName>
</protein>
<dbReference type="Proteomes" id="UP000663850">
    <property type="component" value="Unassembled WGS sequence"/>
</dbReference>
<accession>A0A8H3CMH7</accession>
<organism evidence="2 3">
    <name type="scientific">Rhizoctonia solani</name>
    <dbReference type="NCBI Taxonomy" id="456999"/>
    <lineage>
        <taxon>Eukaryota</taxon>
        <taxon>Fungi</taxon>
        <taxon>Dikarya</taxon>
        <taxon>Basidiomycota</taxon>
        <taxon>Agaricomycotina</taxon>
        <taxon>Agaricomycetes</taxon>
        <taxon>Cantharellales</taxon>
        <taxon>Ceratobasidiaceae</taxon>
        <taxon>Rhizoctonia</taxon>
    </lineage>
</organism>
<proteinExistence type="predicted"/>
<evidence type="ECO:0000313" key="3">
    <source>
        <dbReference type="Proteomes" id="UP000663850"/>
    </source>
</evidence>
<name>A0A8H3CMH7_9AGAM</name>
<dbReference type="AlphaFoldDB" id="A0A8H3CMH7"/>
<feature type="compositionally biased region" description="Polar residues" evidence="1">
    <location>
        <begin position="1"/>
        <end position="10"/>
    </location>
</feature>
<evidence type="ECO:0000313" key="2">
    <source>
        <dbReference type="EMBL" id="CAE6485402.1"/>
    </source>
</evidence>
<gene>
    <name evidence="2" type="ORF">RDB_LOCUS79237</name>
</gene>
<evidence type="ECO:0008006" key="4">
    <source>
        <dbReference type="Google" id="ProtNLM"/>
    </source>
</evidence>
<comment type="caution">
    <text evidence="2">The sequence shown here is derived from an EMBL/GenBank/DDBJ whole genome shotgun (WGS) entry which is preliminary data.</text>
</comment>
<feature type="region of interest" description="Disordered" evidence="1">
    <location>
        <begin position="1"/>
        <end position="30"/>
    </location>
</feature>